<proteinExistence type="predicted"/>
<gene>
    <name evidence="1" type="ORF">TRAPUB_12372</name>
</gene>
<accession>A0A1M2VU53</accession>
<dbReference type="EMBL" id="MNAD01000687">
    <property type="protein sequence ID" value="OJT11088.1"/>
    <property type="molecule type" value="Genomic_DNA"/>
</dbReference>
<dbReference type="Proteomes" id="UP000184267">
    <property type="component" value="Unassembled WGS sequence"/>
</dbReference>
<reference evidence="1 2" key="1">
    <citation type="submission" date="2016-10" db="EMBL/GenBank/DDBJ databases">
        <title>Genome sequence of the basidiomycete white-rot fungus Trametes pubescens.</title>
        <authorList>
            <person name="Makela M.R."/>
            <person name="Granchi Z."/>
            <person name="Peng M."/>
            <person name="De Vries R.P."/>
            <person name="Grigoriev I."/>
            <person name="Riley R."/>
            <person name="Hilden K."/>
        </authorList>
    </citation>
    <scope>NUCLEOTIDE SEQUENCE [LARGE SCALE GENOMIC DNA]</scope>
    <source>
        <strain evidence="1 2">FBCC735</strain>
    </source>
</reference>
<keyword evidence="2" id="KW-1185">Reference proteome</keyword>
<evidence type="ECO:0000313" key="2">
    <source>
        <dbReference type="Proteomes" id="UP000184267"/>
    </source>
</evidence>
<name>A0A1M2VU53_TRAPU</name>
<dbReference type="AlphaFoldDB" id="A0A1M2VU53"/>
<comment type="caution">
    <text evidence="1">The sequence shown here is derived from an EMBL/GenBank/DDBJ whole genome shotgun (WGS) entry which is preliminary data.</text>
</comment>
<organism evidence="1 2">
    <name type="scientific">Trametes pubescens</name>
    <name type="common">White-rot fungus</name>
    <dbReference type="NCBI Taxonomy" id="154538"/>
    <lineage>
        <taxon>Eukaryota</taxon>
        <taxon>Fungi</taxon>
        <taxon>Dikarya</taxon>
        <taxon>Basidiomycota</taxon>
        <taxon>Agaricomycotina</taxon>
        <taxon>Agaricomycetes</taxon>
        <taxon>Polyporales</taxon>
        <taxon>Polyporaceae</taxon>
        <taxon>Trametes</taxon>
    </lineage>
</organism>
<protein>
    <submittedName>
        <fullName evidence="1">Uncharacterized protein</fullName>
    </submittedName>
</protein>
<sequence>MDYQGQPRSQALLLVNHHSDPPPRCLGWLAASSISLNTGEWSARSQVVYAEFDVAGHDDDVAVLIPELVILLPSFSCSSFELAYE</sequence>
<evidence type="ECO:0000313" key="1">
    <source>
        <dbReference type="EMBL" id="OJT11088.1"/>
    </source>
</evidence>